<dbReference type="GO" id="GO:0006782">
    <property type="term" value="P:protoporphyrinogen IX biosynthetic process"/>
    <property type="evidence" value="ECO:0007669"/>
    <property type="project" value="UniProtKB-UniRule"/>
</dbReference>
<feature type="transmembrane region" description="Helical" evidence="14">
    <location>
        <begin position="146"/>
        <end position="165"/>
    </location>
</feature>
<comment type="catalytic activity">
    <reaction evidence="13 14 15">
        <text>protoporphyrinogen IX + 3 A = protoporphyrin IX + 3 AH2</text>
        <dbReference type="Rhea" id="RHEA:62000"/>
        <dbReference type="ChEBI" id="CHEBI:13193"/>
        <dbReference type="ChEBI" id="CHEBI:17499"/>
        <dbReference type="ChEBI" id="CHEBI:57306"/>
        <dbReference type="ChEBI" id="CHEBI:57307"/>
    </reaction>
</comment>
<evidence type="ECO:0000256" key="3">
    <source>
        <dbReference type="ARBA" id="ARBA00006501"/>
    </source>
</evidence>
<feature type="transmembrane region" description="Helical" evidence="14">
    <location>
        <begin position="83"/>
        <end position="101"/>
    </location>
</feature>
<evidence type="ECO:0000256" key="4">
    <source>
        <dbReference type="ARBA" id="ARBA00017504"/>
    </source>
</evidence>
<evidence type="ECO:0000313" key="16">
    <source>
        <dbReference type="EMBL" id="OOC09340.1"/>
    </source>
</evidence>
<dbReference type="GO" id="GO:0005886">
    <property type="term" value="C:plasma membrane"/>
    <property type="evidence" value="ECO:0007669"/>
    <property type="project" value="UniProtKB-SubCell"/>
</dbReference>
<keyword evidence="8 14" id="KW-0479">Metal-binding</keyword>
<evidence type="ECO:0000256" key="15">
    <source>
        <dbReference type="PIRNR" id="PIRNR004638"/>
    </source>
</evidence>
<comment type="caution">
    <text evidence="16">The sequence shown here is derived from an EMBL/GenBank/DDBJ whole genome shotgun (WGS) entry which is preliminary data.</text>
</comment>
<keyword evidence="10 14" id="KW-0560">Oxidoreductase</keyword>
<feature type="binding site" description="axial binding residue" evidence="14">
    <location>
        <position position="12"/>
    </location>
    <ligand>
        <name>heme</name>
        <dbReference type="ChEBI" id="CHEBI:30413"/>
    </ligand>
    <ligandPart>
        <name>Fe</name>
        <dbReference type="ChEBI" id="CHEBI:18248"/>
    </ligandPart>
</feature>
<organism evidence="16 17">
    <name type="scientific">Thioalkalivibrio halophilus</name>
    <dbReference type="NCBI Taxonomy" id="252474"/>
    <lineage>
        <taxon>Bacteria</taxon>
        <taxon>Pseudomonadati</taxon>
        <taxon>Pseudomonadota</taxon>
        <taxon>Gammaproteobacteria</taxon>
        <taxon>Chromatiales</taxon>
        <taxon>Ectothiorhodospiraceae</taxon>
        <taxon>Thioalkalivibrio</taxon>
    </lineage>
</organism>
<dbReference type="PIRSF" id="PIRSF004638">
    <property type="entry name" value="UCP004638"/>
    <property type="match status" value="1"/>
</dbReference>
<name>A0A1V2ZW38_9GAMM</name>
<evidence type="ECO:0000256" key="5">
    <source>
        <dbReference type="ARBA" id="ARBA00022475"/>
    </source>
</evidence>
<dbReference type="RefSeq" id="WP_077244712.1">
    <property type="nucleotide sequence ID" value="NZ_MUZR01000051.1"/>
</dbReference>
<evidence type="ECO:0000256" key="12">
    <source>
        <dbReference type="ARBA" id="ARBA00023136"/>
    </source>
</evidence>
<comment type="function">
    <text evidence="14 15">Catalyzes the oxidation of protoporphyrinogen IX to protoporphyrin IX.</text>
</comment>
<feature type="transmembrane region" description="Helical" evidence="14">
    <location>
        <begin position="52"/>
        <end position="77"/>
    </location>
</feature>
<keyword evidence="7 14" id="KW-0812">Transmembrane</keyword>
<accession>A0A1V2ZW38</accession>
<dbReference type="PANTHER" id="PTHR40255:SF1">
    <property type="entry name" value="PROTOPORPHYRINOGEN IX OXIDASE"/>
    <property type="match status" value="1"/>
</dbReference>
<comment type="subcellular location">
    <subcellularLocation>
        <location evidence="1 14">Cell membrane</location>
        <topology evidence="1 14">Multi-pass membrane protein</topology>
    </subcellularLocation>
</comment>
<feature type="transmembrane region" description="Helical" evidence="14">
    <location>
        <begin position="122"/>
        <end position="140"/>
    </location>
</feature>
<dbReference type="InterPro" id="IPR005265">
    <property type="entry name" value="HemJ-like"/>
</dbReference>
<evidence type="ECO:0000313" key="17">
    <source>
        <dbReference type="Proteomes" id="UP000189177"/>
    </source>
</evidence>
<comment type="cofactor">
    <cofactor evidence="14 15">
        <name>heme b</name>
        <dbReference type="ChEBI" id="CHEBI:60344"/>
    </cofactor>
    <text evidence="14 15">Binds 1 heme b (iron(II)-protoporphyrin IX) group per subunit.</text>
</comment>
<keyword evidence="5 14" id="KW-1003">Cell membrane</keyword>
<keyword evidence="17" id="KW-1185">Reference proteome</keyword>
<dbReference type="EC" id="1.3.99.-" evidence="14 15"/>
<comment type="pathway">
    <text evidence="2 14 15">Porphyrin-containing compound metabolism; protoporphyrin-IX biosynthesis; protoporphyrin-IX from protoporphyrinogen-IX: step 1/1.</text>
</comment>
<dbReference type="UniPathway" id="UPA00251">
    <property type="reaction ID" value="UER00324"/>
</dbReference>
<keyword evidence="9 14" id="KW-1133">Transmembrane helix</keyword>
<protein>
    <recommendedName>
        <fullName evidence="4 14">Protoporphyrinogen IX oxidase</fullName>
        <shortName evidence="14">PPO</shortName>
        <ecNumber evidence="14 15">1.3.99.-</ecNumber>
    </recommendedName>
</protein>
<dbReference type="GO" id="GO:0070818">
    <property type="term" value="F:protoporphyrinogen oxidase activity"/>
    <property type="evidence" value="ECO:0007669"/>
    <property type="project" value="UniProtKB-UniRule"/>
</dbReference>
<evidence type="ECO:0000256" key="9">
    <source>
        <dbReference type="ARBA" id="ARBA00022989"/>
    </source>
</evidence>
<evidence type="ECO:0000256" key="8">
    <source>
        <dbReference type="ARBA" id="ARBA00022723"/>
    </source>
</evidence>
<keyword evidence="6 14" id="KW-0349">Heme</keyword>
<evidence type="ECO:0000256" key="1">
    <source>
        <dbReference type="ARBA" id="ARBA00004651"/>
    </source>
</evidence>
<dbReference type="PANTHER" id="PTHR40255">
    <property type="entry name" value="UPF0093 MEMBRANE PROTEIN SLR1790"/>
    <property type="match status" value="1"/>
</dbReference>
<evidence type="ECO:0000256" key="13">
    <source>
        <dbReference type="ARBA" id="ARBA00048390"/>
    </source>
</evidence>
<dbReference type="STRING" id="252474.B1A74_11355"/>
<keyword evidence="12 14" id="KW-0472">Membrane</keyword>
<evidence type="ECO:0000256" key="2">
    <source>
        <dbReference type="ARBA" id="ARBA00005073"/>
    </source>
</evidence>
<comment type="subunit">
    <text evidence="14">Homodimer.</text>
</comment>
<keyword evidence="11 14" id="KW-0408">Iron</keyword>
<dbReference type="AlphaFoldDB" id="A0A1V2ZW38"/>
<proteinExistence type="inferred from homology"/>
<evidence type="ECO:0000256" key="10">
    <source>
        <dbReference type="ARBA" id="ARBA00023002"/>
    </source>
</evidence>
<evidence type="ECO:0000256" key="6">
    <source>
        <dbReference type="ARBA" id="ARBA00022617"/>
    </source>
</evidence>
<dbReference type="OrthoDB" id="9800824at2"/>
<feature type="transmembrane region" description="Helical" evidence="14">
    <location>
        <begin position="6"/>
        <end position="26"/>
    </location>
</feature>
<sequence>MHDAYSWFLSLHLIFMVTWFAGLFYLPRLFVYHAMTEDAPGNERFKVMERKLFYGIMTPGGVITVIFGGIMLALVPVHLEQPWMHFKLTLIAALIAYHLWCGKLVADFAADRNTRGHYWYRWFNELPVPALVGIVILAVNRSITDALIGIGVIVLLFAVSAAVAWNRARRRASG</sequence>
<dbReference type="EMBL" id="MUZR01000051">
    <property type="protein sequence ID" value="OOC09340.1"/>
    <property type="molecule type" value="Genomic_DNA"/>
</dbReference>
<dbReference type="GO" id="GO:0046872">
    <property type="term" value="F:metal ion binding"/>
    <property type="evidence" value="ECO:0007669"/>
    <property type="project" value="UniProtKB-UniRule"/>
</dbReference>
<feature type="binding site" description="axial binding residue" evidence="14">
    <location>
        <position position="87"/>
    </location>
    <ligand>
        <name>heme</name>
        <dbReference type="ChEBI" id="CHEBI:30413"/>
    </ligand>
    <ligandPart>
        <name>Fe</name>
        <dbReference type="ChEBI" id="CHEBI:18248"/>
    </ligandPart>
</feature>
<gene>
    <name evidence="16" type="ORF">B1A74_11355</name>
</gene>
<dbReference type="Proteomes" id="UP000189177">
    <property type="component" value="Unassembled WGS sequence"/>
</dbReference>
<comment type="similarity">
    <text evidence="3 14 15">Belongs to the HemJ family.</text>
</comment>
<dbReference type="HAMAP" id="MF_02239">
    <property type="entry name" value="HemJ"/>
    <property type="match status" value="1"/>
</dbReference>
<evidence type="ECO:0000256" key="14">
    <source>
        <dbReference type="HAMAP-Rule" id="MF_02239"/>
    </source>
</evidence>
<evidence type="ECO:0000256" key="11">
    <source>
        <dbReference type="ARBA" id="ARBA00023004"/>
    </source>
</evidence>
<dbReference type="Pfam" id="PF03653">
    <property type="entry name" value="UPF0093"/>
    <property type="match status" value="1"/>
</dbReference>
<reference evidence="16 17" key="1">
    <citation type="submission" date="2017-02" db="EMBL/GenBank/DDBJ databases">
        <title>Genomic diversity within the haloalkaliphilic genus Thioalkalivibrio.</title>
        <authorList>
            <person name="Ahn A.-C."/>
            <person name="Meier-Kolthoff J."/>
            <person name="Overmars L."/>
            <person name="Richter M."/>
            <person name="Woyke T."/>
            <person name="Sorokin D.Y."/>
            <person name="Muyzer G."/>
        </authorList>
    </citation>
    <scope>NUCLEOTIDE SEQUENCE [LARGE SCALE GENOMIC DNA]</scope>
    <source>
        <strain evidence="16 17">HL17</strain>
    </source>
</reference>
<evidence type="ECO:0000256" key="7">
    <source>
        <dbReference type="ARBA" id="ARBA00022692"/>
    </source>
</evidence>